<name>A0ABX0RCN3_9GAMM</name>
<dbReference type="RefSeq" id="WP_167016223.1">
    <property type="nucleotide sequence ID" value="NZ_VWXF01000007.1"/>
</dbReference>
<protein>
    <submittedName>
        <fullName evidence="1">Uncharacterized protein</fullName>
    </submittedName>
</protein>
<dbReference type="Proteomes" id="UP001515683">
    <property type="component" value="Unassembled WGS sequence"/>
</dbReference>
<organism evidence="1 2">
    <name type="scientific">Candidatus Pantoea multigeneris</name>
    <dbReference type="NCBI Taxonomy" id="2608357"/>
    <lineage>
        <taxon>Bacteria</taxon>
        <taxon>Pseudomonadati</taxon>
        <taxon>Pseudomonadota</taxon>
        <taxon>Gammaproteobacteria</taxon>
        <taxon>Enterobacterales</taxon>
        <taxon>Erwiniaceae</taxon>
        <taxon>Pantoea</taxon>
    </lineage>
</organism>
<keyword evidence="2" id="KW-1185">Reference proteome</keyword>
<dbReference type="EMBL" id="VWXF01000007">
    <property type="protein sequence ID" value="NIF23115.1"/>
    <property type="molecule type" value="Genomic_DNA"/>
</dbReference>
<accession>A0ABX0RCN3</accession>
<sequence length="120" mass="13924">MPVLSSAALFHHFIPLFTTKRVYGADEIIVKPQRQEKITISVKTKGPFKGNESEEDDFYKINLMNNGIKILYDQKMAKINAARRENQLSQFLRRRRHFRGFPNLCPAEPVATGKTVKWVF</sequence>
<comment type="caution">
    <text evidence="1">The sequence shown here is derived from an EMBL/GenBank/DDBJ whole genome shotgun (WGS) entry which is preliminary data.</text>
</comment>
<evidence type="ECO:0000313" key="2">
    <source>
        <dbReference type="Proteomes" id="UP001515683"/>
    </source>
</evidence>
<reference evidence="1 2" key="1">
    <citation type="journal article" date="2019" name="bioRxiv">
        <title>Bacteria contribute to plant secondary compound degradation in a generalist herbivore system.</title>
        <authorList>
            <person name="Francoeur C.B."/>
            <person name="Khadempour L."/>
            <person name="Moreira-Soto R.D."/>
            <person name="Gotting K."/>
            <person name="Book A.J."/>
            <person name="Pinto-Tomas A.A."/>
            <person name="Keefover-Ring K."/>
            <person name="Currie C.R."/>
        </authorList>
    </citation>
    <scope>NUCLEOTIDE SEQUENCE [LARGE SCALE GENOMIC DNA]</scope>
    <source>
        <strain evidence="1">Acro-835</strain>
    </source>
</reference>
<gene>
    <name evidence="1" type="ORF">F3J40_16125</name>
</gene>
<proteinExistence type="predicted"/>
<evidence type="ECO:0000313" key="1">
    <source>
        <dbReference type="EMBL" id="NIF23115.1"/>
    </source>
</evidence>